<keyword evidence="2" id="KW-0472">Membrane</keyword>
<dbReference type="Proteomes" id="UP000450676">
    <property type="component" value="Unassembled WGS sequence"/>
</dbReference>
<keyword evidence="2" id="KW-1133">Transmembrane helix</keyword>
<dbReference type="RefSeq" id="WP_161072024.1">
    <property type="nucleotide sequence ID" value="NZ_WWCU01000008.1"/>
</dbReference>
<proteinExistence type="predicted"/>
<feature type="transmembrane region" description="Helical" evidence="2">
    <location>
        <begin position="49"/>
        <end position="70"/>
    </location>
</feature>
<dbReference type="AlphaFoldDB" id="A0A7X4HBV2"/>
<keyword evidence="4" id="KW-1185">Reference proteome</keyword>
<sequence>MDKSTPTQRPDLFCAAQSGGGSRRILASLENSGKAQSPAARLARIRPSYLVMPLMLLAILSAGVASISYYGMAPVQHSRAWAPAVPLSNHAPQPAPMDTPEEVQRLAAAIVNEPLPAIVPARHRPAAPQALRAERSPHARPGIQGSKTQGTQHEGPRSLATAAPPDSDVTLLAALVAHSGAQQSTMHYSRDVVERRDGDSTDALLRLCQRLGGAEAGLCRARICNGQWLHEAACRLPVSD</sequence>
<comment type="caution">
    <text evidence="3">The sequence shown here is derived from an EMBL/GenBank/DDBJ whole genome shotgun (WGS) entry which is preliminary data.</text>
</comment>
<protein>
    <submittedName>
        <fullName evidence="3">Uncharacterized protein</fullName>
    </submittedName>
</protein>
<name>A0A7X4HBV2_9BURK</name>
<keyword evidence="2" id="KW-0812">Transmembrane</keyword>
<evidence type="ECO:0000256" key="2">
    <source>
        <dbReference type="SAM" id="Phobius"/>
    </source>
</evidence>
<feature type="region of interest" description="Disordered" evidence="1">
    <location>
        <begin position="126"/>
        <end position="164"/>
    </location>
</feature>
<reference evidence="3 4" key="1">
    <citation type="submission" date="2019-12" db="EMBL/GenBank/DDBJ databases">
        <title>Novel species isolated from a subtropical stream in China.</title>
        <authorList>
            <person name="Lu H."/>
        </authorList>
    </citation>
    <scope>NUCLEOTIDE SEQUENCE [LARGE SCALE GENOMIC DNA]</scope>
    <source>
        <strain evidence="3 4">FT127W</strain>
    </source>
</reference>
<dbReference type="EMBL" id="WWCU01000008">
    <property type="protein sequence ID" value="MYN07687.1"/>
    <property type="molecule type" value="Genomic_DNA"/>
</dbReference>
<accession>A0A7X4HBV2</accession>
<gene>
    <name evidence="3" type="ORF">GTP77_10055</name>
</gene>
<evidence type="ECO:0000313" key="3">
    <source>
        <dbReference type="EMBL" id="MYN07687.1"/>
    </source>
</evidence>
<organism evidence="3 4">
    <name type="scientific">Pseudoduganella aquatica</name>
    <dbReference type="NCBI Taxonomy" id="2660641"/>
    <lineage>
        <taxon>Bacteria</taxon>
        <taxon>Pseudomonadati</taxon>
        <taxon>Pseudomonadota</taxon>
        <taxon>Betaproteobacteria</taxon>
        <taxon>Burkholderiales</taxon>
        <taxon>Oxalobacteraceae</taxon>
        <taxon>Telluria group</taxon>
        <taxon>Pseudoduganella</taxon>
    </lineage>
</organism>
<evidence type="ECO:0000256" key="1">
    <source>
        <dbReference type="SAM" id="MobiDB-lite"/>
    </source>
</evidence>
<evidence type="ECO:0000313" key="4">
    <source>
        <dbReference type="Proteomes" id="UP000450676"/>
    </source>
</evidence>